<evidence type="ECO:0000256" key="2">
    <source>
        <dbReference type="ARBA" id="ARBA00022989"/>
    </source>
</evidence>
<dbReference type="AlphaFoldDB" id="A0A0A8K6L7"/>
<dbReference type="STRING" id="1384459.GL4_2949"/>
<feature type="transmembrane region" description="Helical" evidence="4">
    <location>
        <begin position="42"/>
        <end position="64"/>
    </location>
</feature>
<sequence length="427" mass="44687">MTEPTSETDDRSERRNEAVLLGQGVSGGVANELTSVGLVLPFLYTTIGAPIFFAGLLVPLNTFAKRISQIFAARLVGTARSNTPIIALATLTMAASIVLIGLTFSAIAPWWAVPIFLAVAAVLGAAAGVNGLAFQDLIGRSLAKERRSRLLFIQSSIAGIIVVLVAYGSQQLLQPSTSLAAHQELIWLGVGLYILAAVLVLAVREPPKTGAVVNTGNGSLVSELAGNFRIAFGLPWFGKFLVARALYLSIELAIPFFSIHAATFHGESISGLNTLVIAANIGIFVGGFLWARIGRRSVARIMVLASFLACAAGLMALGIEFGAVPPTLFCYALVFVAIALGAQGVKNGRTLYLLGQAKEHERPYCIAVANVTTGVVAVALGAVLGALAGLKGVAWPIGTLIVLNIAAAIYTLRLPKETDTETPGREK</sequence>
<evidence type="ECO:0000259" key="5">
    <source>
        <dbReference type="PROSITE" id="PS50850"/>
    </source>
</evidence>
<dbReference type="Gene3D" id="1.20.1250.20">
    <property type="entry name" value="MFS general substrate transporter like domains"/>
    <property type="match status" value="2"/>
</dbReference>
<proteinExistence type="predicted"/>
<protein>
    <recommendedName>
        <fullName evidence="5">Major facilitator superfamily (MFS) profile domain-containing protein</fullName>
    </recommendedName>
</protein>
<feature type="transmembrane region" description="Helical" evidence="4">
    <location>
        <begin position="185"/>
        <end position="203"/>
    </location>
</feature>
<keyword evidence="2 4" id="KW-1133">Transmembrane helix</keyword>
<name>A0A0A8K6L7_9HYPH</name>
<evidence type="ECO:0000256" key="4">
    <source>
        <dbReference type="SAM" id="Phobius"/>
    </source>
</evidence>
<feature type="transmembrane region" description="Helical" evidence="4">
    <location>
        <begin position="363"/>
        <end position="387"/>
    </location>
</feature>
<feature type="transmembrane region" description="Helical" evidence="4">
    <location>
        <begin position="245"/>
        <end position="263"/>
    </location>
</feature>
<dbReference type="InterPro" id="IPR036259">
    <property type="entry name" value="MFS_trans_sf"/>
</dbReference>
<evidence type="ECO:0000256" key="1">
    <source>
        <dbReference type="ARBA" id="ARBA00022692"/>
    </source>
</evidence>
<dbReference type="OrthoDB" id="1117124at2"/>
<evidence type="ECO:0000256" key="3">
    <source>
        <dbReference type="ARBA" id="ARBA00023136"/>
    </source>
</evidence>
<feature type="transmembrane region" description="Helical" evidence="4">
    <location>
        <begin position="85"/>
        <end position="104"/>
    </location>
</feature>
<keyword evidence="7" id="KW-1185">Reference proteome</keyword>
<dbReference type="Proteomes" id="UP000031643">
    <property type="component" value="Chromosome"/>
</dbReference>
<evidence type="ECO:0000313" key="6">
    <source>
        <dbReference type="EMBL" id="BAQ18381.1"/>
    </source>
</evidence>
<feature type="domain" description="Major facilitator superfamily (MFS) profile" evidence="5">
    <location>
        <begin position="231"/>
        <end position="427"/>
    </location>
</feature>
<dbReference type="InterPro" id="IPR052528">
    <property type="entry name" value="Sugar_transport-like"/>
</dbReference>
<dbReference type="HOGENOM" id="CLU_609470_0_0_5"/>
<dbReference type="InterPro" id="IPR020846">
    <property type="entry name" value="MFS_dom"/>
</dbReference>
<feature type="transmembrane region" description="Helical" evidence="4">
    <location>
        <begin position="323"/>
        <end position="342"/>
    </location>
</feature>
<gene>
    <name evidence="6" type="ORF">GL4_2949</name>
</gene>
<dbReference type="EMBL" id="AP014648">
    <property type="protein sequence ID" value="BAQ18381.1"/>
    <property type="molecule type" value="Genomic_DNA"/>
</dbReference>
<feature type="transmembrane region" description="Helical" evidence="4">
    <location>
        <begin position="110"/>
        <end position="129"/>
    </location>
</feature>
<feature type="transmembrane region" description="Helical" evidence="4">
    <location>
        <begin position="393"/>
        <end position="412"/>
    </location>
</feature>
<dbReference type="RefSeq" id="WP_045368511.1">
    <property type="nucleotide sequence ID" value="NZ_AP014648.1"/>
</dbReference>
<dbReference type="KEGG" id="mcg:GL4_2949"/>
<dbReference type="PANTHER" id="PTHR23526:SF2">
    <property type="entry name" value="MAJOR FACILITATOR SUPERFAMILY (MFS) PROFILE DOMAIN-CONTAINING PROTEIN"/>
    <property type="match status" value="1"/>
</dbReference>
<dbReference type="SUPFAM" id="SSF103473">
    <property type="entry name" value="MFS general substrate transporter"/>
    <property type="match status" value="1"/>
</dbReference>
<dbReference type="GO" id="GO:0022857">
    <property type="term" value="F:transmembrane transporter activity"/>
    <property type="evidence" value="ECO:0007669"/>
    <property type="project" value="InterPro"/>
</dbReference>
<keyword evidence="1 4" id="KW-0812">Transmembrane</keyword>
<accession>A0A0A8K6L7</accession>
<reference evidence="6 7" key="1">
    <citation type="submission" date="2014-09" db="EMBL/GenBank/DDBJ databases">
        <title>Genome sequencing of Methyloceanibacter caenitepidi Gela4.</title>
        <authorList>
            <person name="Takeuchi M."/>
            <person name="Susumu S."/>
            <person name="Kamagata Y."/>
            <person name="Oshima K."/>
            <person name="Hattori M."/>
            <person name="Iwasaki W."/>
        </authorList>
    </citation>
    <scope>NUCLEOTIDE SEQUENCE [LARGE SCALE GENOMIC DNA]</scope>
    <source>
        <strain evidence="6 7">Gela4</strain>
    </source>
</reference>
<feature type="transmembrane region" description="Helical" evidence="4">
    <location>
        <begin position="298"/>
        <end position="317"/>
    </location>
</feature>
<keyword evidence="3 4" id="KW-0472">Membrane</keyword>
<feature type="transmembrane region" description="Helical" evidence="4">
    <location>
        <begin position="269"/>
        <end position="291"/>
    </location>
</feature>
<organism evidence="6 7">
    <name type="scientific">Methyloceanibacter caenitepidi</name>
    <dbReference type="NCBI Taxonomy" id="1384459"/>
    <lineage>
        <taxon>Bacteria</taxon>
        <taxon>Pseudomonadati</taxon>
        <taxon>Pseudomonadota</taxon>
        <taxon>Alphaproteobacteria</taxon>
        <taxon>Hyphomicrobiales</taxon>
        <taxon>Hyphomicrobiaceae</taxon>
        <taxon>Methyloceanibacter</taxon>
    </lineage>
</organism>
<evidence type="ECO:0000313" key="7">
    <source>
        <dbReference type="Proteomes" id="UP000031643"/>
    </source>
</evidence>
<dbReference type="PANTHER" id="PTHR23526">
    <property type="entry name" value="INTEGRAL MEMBRANE TRANSPORT PROTEIN-RELATED"/>
    <property type="match status" value="1"/>
</dbReference>
<dbReference type="PROSITE" id="PS50850">
    <property type="entry name" value="MFS"/>
    <property type="match status" value="1"/>
</dbReference>
<feature type="transmembrane region" description="Helical" evidence="4">
    <location>
        <begin position="150"/>
        <end position="173"/>
    </location>
</feature>